<dbReference type="OrthoDB" id="9812790at2"/>
<keyword evidence="3 7" id="KW-0689">Ribosomal protein</keyword>
<evidence type="ECO:0000313" key="7">
    <source>
        <dbReference type="EMBL" id="TVY12341.1"/>
    </source>
</evidence>
<dbReference type="Gene3D" id="3.30.1390.20">
    <property type="entry name" value="Ribosomal protein L30, ferredoxin-like fold domain"/>
    <property type="match status" value="1"/>
</dbReference>
<keyword evidence="8" id="KW-1185">Reference proteome</keyword>
<comment type="similarity">
    <text evidence="1">Belongs to the universal ribosomal protein uL30 family.</text>
</comment>
<dbReference type="SUPFAM" id="SSF55129">
    <property type="entry name" value="Ribosomal protein L30p/L7e"/>
    <property type="match status" value="1"/>
</dbReference>
<evidence type="ECO:0000259" key="6">
    <source>
        <dbReference type="Pfam" id="PF00327"/>
    </source>
</evidence>
<evidence type="ECO:0000313" key="8">
    <source>
        <dbReference type="Proteomes" id="UP000320078"/>
    </source>
</evidence>
<evidence type="ECO:0000256" key="5">
    <source>
        <dbReference type="ARBA" id="ARBA00035492"/>
    </source>
</evidence>
<dbReference type="GO" id="GO:0003735">
    <property type="term" value="F:structural constituent of ribosome"/>
    <property type="evidence" value="ECO:0007669"/>
    <property type="project" value="InterPro"/>
</dbReference>
<dbReference type="GO" id="GO:0006412">
    <property type="term" value="P:translation"/>
    <property type="evidence" value="ECO:0007669"/>
    <property type="project" value="InterPro"/>
</dbReference>
<sequence>MKKIEITLKKSIIGISPKQLKNINSLGLKKINQKIIKENVATIRGILKKIQHLVLVKEIIEIKEDK</sequence>
<evidence type="ECO:0000256" key="1">
    <source>
        <dbReference type="ARBA" id="ARBA00007594"/>
    </source>
</evidence>
<dbReference type="NCBIfam" id="TIGR01308">
    <property type="entry name" value="rpmD_bact"/>
    <property type="match status" value="1"/>
</dbReference>
<dbReference type="InterPro" id="IPR036919">
    <property type="entry name" value="Ribo_uL30_ferredoxin-like_sf"/>
</dbReference>
<accession>A0A559KJN6</accession>
<evidence type="ECO:0000256" key="3">
    <source>
        <dbReference type="ARBA" id="ARBA00022980"/>
    </source>
</evidence>
<dbReference type="InterPro" id="IPR016082">
    <property type="entry name" value="Ribosomal_uL30_ferredoxin-like"/>
</dbReference>
<dbReference type="AlphaFoldDB" id="A0A559KJN6"/>
<dbReference type="HAMAP" id="MF_01371_B">
    <property type="entry name" value="Ribosomal_uL30_B"/>
    <property type="match status" value="1"/>
</dbReference>
<evidence type="ECO:0000256" key="2">
    <source>
        <dbReference type="ARBA" id="ARBA00011838"/>
    </source>
</evidence>
<dbReference type="RefSeq" id="WP_144658266.1">
    <property type="nucleotide sequence ID" value="NZ_VIAE01000002.1"/>
</dbReference>
<reference evidence="7 8" key="1">
    <citation type="submission" date="2019-06" db="EMBL/GenBank/DDBJ databases">
        <title>Draft Genome Sequence of Candidatus Phytoplasma pini-Related Strain MDPP: A Resource for Comparative Genomics of Gymnosperm-infecting Phytoplasmas.</title>
        <authorList>
            <person name="Cai W."/>
            <person name="Costanzo S."/>
            <person name="Shao J."/>
            <person name="Zhao Y."/>
            <person name="Davis R."/>
        </authorList>
    </citation>
    <scope>NUCLEOTIDE SEQUENCE [LARGE SCALE GENOMIC DNA]</scope>
    <source>
        <strain evidence="7 8">MDPP</strain>
    </source>
</reference>
<protein>
    <recommendedName>
        <fullName evidence="5">50S ribosomal protein L30</fullName>
    </recommendedName>
</protein>
<dbReference type="InterPro" id="IPR005996">
    <property type="entry name" value="Ribosomal_uL30_bac-type"/>
</dbReference>
<comment type="subunit">
    <text evidence="2">Part of the 50S ribosomal subunit.</text>
</comment>
<dbReference type="EMBL" id="VIAE01000002">
    <property type="protein sequence ID" value="TVY12341.1"/>
    <property type="molecule type" value="Genomic_DNA"/>
</dbReference>
<dbReference type="CDD" id="cd01658">
    <property type="entry name" value="Ribosomal_L30"/>
    <property type="match status" value="1"/>
</dbReference>
<dbReference type="Pfam" id="PF00327">
    <property type="entry name" value="Ribosomal_L30"/>
    <property type="match status" value="1"/>
</dbReference>
<dbReference type="Proteomes" id="UP000320078">
    <property type="component" value="Unassembled WGS sequence"/>
</dbReference>
<dbReference type="PIRSF" id="PIRSF002211">
    <property type="entry name" value="Ribosomal_L30_bac-type"/>
    <property type="match status" value="1"/>
</dbReference>
<evidence type="ECO:0000256" key="4">
    <source>
        <dbReference type="ARBA" id="ARBA00023274"/>
    </source>
</evidence>
<proteinExistence type="inferred from homology"/>
<feature type="domain" description="Large ribosomal subunit protein uL30-like ferredoxin-like fold" evidence="6">
    <location>
        <begin position="5"/>
        <end position="54"/>
    </location>
</feature>
<name>A0A559KJN6_9MOLU</name>
<gene>
    <name evidence="7" type="primary">rpmD</name>
    <name evidence="7" type="ORF">MDPP_00114</name>
</gene>
<comment type="caution">
    <text evidence="7">The sequence shown here is derived from an EMBL/GenBank/DDBJ whole genome shotgun (WGS) entry which is preliminary data.</text>
</comment>
<keyword evidence="4" id="KW-0687">Ribonucleoprotein</keyword>
<organism evidence="7 8">
    <name type="scientific">Candidatus Phytoplasma pini</name>
    <dbReference type="NCBI Taxonomy" id="267362"/>
    <lineage>
        <taxon>Bacteria</taxon>
        <taxon>Bacillati</taxon>
        <taxon>Mycoplasmatota</taxon>
        <taxon>Mollicutes</taxon>
        <taxon>Acholeplasmatales</taxon>
        <taxon>Acholeplasmataceae</taxon>
        <taxon>Candidatus Phytoplasma</taxon>
    </lineage>
</organism>
<dbReference type="GO" id="GO:0015934">
    <property type="term" value="C:large ribosomal subunit"/>
    <property type="evidence" value="ECO:0007669"/>
    <property type="project" value="InterPro"/>
</dbReference>